<reference evidence="1 2" key="1">
    <citation type="submission" date="2019-03" db="EMBL/GenBank/DDBJ databases">
        <title>Genomic Encyclopedia of Type Strains, Phase IV (KMG-IV): sequencing the most valuable type-strain genomes for metagenomic binning, comparative biology and taxonomic classification.</title>
        <authorList>
            <person name="Goeker M."/>
        </authorList>
    </citation>
    <scope>NUCLEOTIDE SEQUENCE [LARGE SCALE GENOMIC DNA]</scope>
    <source>
        <strain evidence="1 2">DSM 100013</strain>
    </source>
</reference>
<comment type="caution">
    <text evidence="1">The sequence shown here is derived from an EMBL/GenBank/DDBJ whole genome shotgun (WGS) entry which is preliminary data.</text>
</comment>
<gene>
    <name evidence="1" type="ORF">EDD79_10481</name>
</gene>
<dbReference type="AlphaFoldDB" id="A0A4R2TPP1"/>
<dbReference type="Pfam" id="PF12655">
    <property type="entry name" value="CDIF630_02480-like"/>
    <property type="match status" value="1"/>
</dbReference>
<dbReference type="OrthoDB" id="1708132at2"/>
<sequence length="55" mass="6317">MANNNYKEKHQAMPIENHDTAAWANTSEMKAVSQVNIPDEIQVRNAKEYVDTNQK</sequence>
<keyword evidence="2" id="KW-1185">Reference proteome</keyword>
<proteinExistence type="predicted"/>
<evidence type="ECO:0000313" key="2">
    <source>
        <dbReference type="Proteomes" id="UP000295504"/>
    </source>
</evidence>
<protein>
    <submittedName>
        <fullName evidence="1">Uncharacterized protein DUF3787</fullName>
    </submittedName>
</protein>
<dbReference type="RefSeq" id="WP_132849513.1">
    <property type="nucleotide sequence ID" value="NZ_CP058648.1"/>
</dbReference>
<accession>A0A4R2TPP1</accession>
<dbReference type="InterPro" id="IPR024209">
    <property type="entry name" value="CDIF630_02480-like"/>
</dbReference>
<dbReference type="EMBL" id="SLYC01000048">
    <property type="protein sequence ID" value="TCP96952.1"/>
    <property type="molecule type" value="Genomic_DNA"/>
</dbReference>
<name>A0A4R2TPP1_9FIRM</name>
<organism evidence="1 2">
    <name type="scientific">Serpentinicella alkaliphila</name>
    <dbReference type="NCBI Taxonomy" id="1734049"/>
    <lineage>
        <taxon>Bacteria</taxon>
        <taxon>Bacillati</taxon>
        <taxon>Bacillota</taxon>
        <taxon>Clostridia</taxon>
        <taxon>Peptostreptococcales</taxon>
        <taxon>Natronincolaceae</taxon>
        <taxon>Serpentinicella</taxon>
    </lineage>
</organism>
<dbReference type="Proteomes" id="UP000295504">
    <property type="component" value="Unassembled WGS sequence"/>
</dbReference>
<evidence type="ECO:0000313" key="1">
    <source>
        <dbReference type="EMBL" id="TCP96952.1"/>
    </source>
</evidence>